<feature type="transmembrane region" description="Helical" evidence="2">
    <location>
        <begin position="118"/>
        <end position="144"/>
    </location>
</feature>
<feature type="region of interest" description="Disordered" evidence="1">
    <location>
        <begin position="280"/>
        <end position="309"/>
    </location>
</feature>
<keyword evidence="2" id="KW-1133">Transmembrane helix</keyword>
<dbReference type="Proteomes" id="UP000076532">
    <property type="component" value="Unassembled WGS sequence"/>
</dbReference>
<accession>A0A167VPP6</accession>
<keyword evidence="2" id="KW-0812">Transmembrane</keyword>
<dbReference type="Pfam" id="PF20152">
    <property type="entry name" value="DUF6534"/>
    <property type="match status" value="1"/>
</dbReference>
<reference evidence="4 5" key="1">
    <citation type="journal article" date="2016" name="Mol. Biol. Evol.">
        <title>Comparative Genomics of Early-Diverging Mushroom-Forming Fungi Provides Insights into the Origins of Lignocellulose Decay Capabilities.</title>
        <authorList>
            <person name="Nagy L.G."/>
            <person name="Riley R."/>
            <person name="Tritt A."/>
            <person name="Adam C."/>
            <person name="Daum C."/>
            <person name="Floudas D."/>
            <person name="Sun H."/>
            <person name="Yadav J.S."/>
            <person name="Pangilinan J."/>
            <person name="Larsson K.H."/>
            <person name="Matsuura K."/>
            <person name="Barry K."/>
            <person name="Labutti K."/>
            <person name="Kuo R."/>
            <person name="Ohm R.A."/>
            <person name="Bhattacharya S.S."/>
            <person name="Shirouzu T."/>
            <person name="Yoshinaga Y."/>
            <person name="Martin F.M."/>
            <person name="Grigoriev I.V."/>
            <person name="Hibbett D.S."/>
        </authorList>
    </citation>
    <scope>NUCLEOTIDE SEQUENCE [LARGE SCALE GENOMIC DNA]</scope>
    <source>
        <strain evidence="4 5">CBS 109695</strain>
    </source>
</reference>
<dbReference type="PANTHER" id="PTHR40465">
    <property type="entry name" value="CHROMOSOME 1, WHOLE GENOME SHOTGUN SEQUENCE"/>
    <property type="match status" value="1"/>
</dbReference>
<keyword evidence="5" id="KW-1185">Reference proteome</keyword>
<dbReference type="OrthoDB" id="3183258at2759"/>
<feature type="transmembrane region" description="Helical" evidence="2">
    <location>
        <begin position="47"/>
        <end position="66"/>
    </location>
</feature>
<dbReference type="STRING" id="436010.A0A167VPP6"/>
<dbReference type="InterPro" id="IPR045339">
    <property type="entry name" value="DUF6534"/>
</dbReference>
<dbReference type="EMBL" id="KV417853">
    <property type="protein sequence ID" value="KZP05239.1"/>
    <property type="molecule type" value="Genomic_DNA"/>
</dbReference>
<organism evidence="4 5">
    <name type="scientific">Athelia psychrophila</name>
    <dbReference type="NCBI Taxonomy" id="1759441"/>
    <lineage>
        <taxon>Eukaryota</taxon>
        <taxon>Fungi</taxon>
        <taxon>Dikarya</taxon>
        <taxon>Basidiomycota</taxon>
        <taxon>Agaricomycotina</taxon>
        <taxon>Agaricomycetes</taxon>
        <taxon>Agaricomycetidae</taxon>
        <taxon>Atheliales</taxon>
        <taxon>Atheliaceae</taxon>
        <taxon>Athelia</taxon>
    </lineage>
</organism>
<evidence type="ECO:0000259" key="3">
    <source>
        <dbReference type="Pfam" id="PF20152"/>
    </source>
</evidence>
<proteinExistence type="predicted"/>
<name>A0A167VPP6_9AGAM</name>
<gene>
    <name evidence="4" type="ORF">FIBSPDRAFT_1054205</name>
</gene>
<feature type="transmembrane region" description="Helical" evidence="2">
    <location>
        <begin position="199"/>
        <end position="219"/>
    </location>
</feature>
<feature type="domain" description="DUF6534" evidence="3">
    <location>
        <begin position="164"/>
        <end position="249"/>
    </location>
</feature>
<dbReference type="PANTHER" id="PTHR40465:SF1">
    <property type="entry name" value="DUF6534 DOMAIN-CONTAINING PROTEIN"/>
    <property type="match status" value="1"/>
</dbReference>
<keyword evidence="2" id="KW-0472">Membrane</keyword>
<dbReference type="AlphaFoldDB" id="A0A167VPP6"/>
<protein>
    <recommendedName>
        <fullName evidence="3">DUF6534 domain-containing protein</fullName>
    </recommendedName>
</protein>
<evidence type="ECO:0000313" key="5">
    <source>
        <dbReference type="Proteomes" id="UP000076532"/>
    </source>
</evidence>
<evidence type="ECO:0000256" key="1">
    <source>
        <dbReference type="SAM" id="MobiDB-lite"/>
    </source>
</evidence>
<feature type="transmembrane region" description="Helical" evidence="2">
    <location>
        <begin position="156"/>
        <end position="179"/>
    </location>
</feature>
<feature type="transmembrane region" description="Helical" evidence="2">
    <location>
        <begin position="86"/>
        <end position="106"/>
    </location>
</feature>
<feature type="transmembrane region" description="Helical" evidence="2">
    <location>
        <begin position="12"/>
        <end position="35"/>
    </location>
</feature>
<evidence type="ECO:0000256" key="2">
    <source>
        <dbReference type="SAM" id="Phobius"/>
    </source>
</evidence>
<evidence type="ECO:0000313" key="4">
    <source>
        <dbReference type="EMBL" id="KZP05239.1"/>
    </source>
</evidence>
<sequence>MAKNIAEIALGPMLIGTLLDILLYGIMIAQVHTYFATFPTDRKWFKCLVLFLLVADTANVVFDVVYVYRSLILHFGDAPYLMKADWVFATDPVMTGIIASSVQFFFAWRIKVITNSTLATIFVVLGAFTGLLASIGTSVAIGIIPDFIDFIKFEVIVIVWLGAAVITDVSIAVALAYYLKSKTGFSSTSNDIVNKIIRLTVQTGAITAIWAAIDLIVYLTDNTGTHLIFNVPLSKLYSNSLMSSLNTRKGWNFGGTEGAISGGLTSGGLTSGGLVSGNGLTRGPSNAANFSSKKRSSKNGRQEAPVPAGCHEMLDIEGLDDKYGSTETIV</sequence>